<gene>
    <name evidence="2" type="ORF">ElyMa_000044300</name>
</gene>
<reference evidence="2 3" key="1">
    <citation type="journal article" date="2021" name="Elife">
        <title>Chloroplast acquisition without the gene transfer in kleptoplastic sea slugs, Plakobranchus ocellatus.</title>
        <authorList>
            <person name="Maeda T."/>
            <person name="Takahashi S."/>
            <person name="Yoshida T."/>
            <person name="Shimamura S."/>
            <person name="Takaki Y."/>
            <person name="Nagai Y."/>
            <person name="Toyoda A."/>
            <person name="Suzuki Y."/>
            <person name="Arimoto A."/>
            <person name="Ishii H."/>
            <person name="Satoh N."/>
            <person name="Nishiyama T."/>
            <person name="Hasebe M."/>
            <person name="Maruyama T."/>
            <person name="Minagawa J."/>
            <person name="Obokata J."/>
            <person name="Shigenobu S."/>
        </authorList>
    </citation>
    <scope>NUCLEOTIDE SEQUENCE [LARGE SCALE GENOMIC DNA]</scope>
</reference>
<comment type="caution">
    <text evidence="2">The sequence shown here is derived from an EMBL/GenBank/DDBJ whole genome shotgun (WGS) entry which is preliminary data.</text>
</comment>
<dbReference type="Proteomes" id="UP000762676">
    <property type="component" value="Unassembled WGS sequence"/>
</dbReference>
<keyword evidence="3" id="KW-1185">Reference proteome</keyword>
<proteinExistence type="predicted"/>
<evidence type="ECO:0000313" key="3">
    <source>
        <dbReference type="Proteomes" id="UP000762676"/>
    </source>
</evidence>
<feature type="region of interest" description="Disordered" evidence="1">
    <location>
        <begin position="31"/>
        <end position="91"/>
    </location>
</feature>
<dbReference type="AlphaFoldDB" id="A0AAV4EEP5"/>
<evidence type="ECO:0000256" key="1">
    <source>
        <dbReference type="SAM" id="MobiDB-lite"/>
    </source>
</evidence>
<sequence>MHSCGESICEMSALFRGAGLSVRLCYLPEKEKVSQEKRNPSRTAAGHQYTTQRRNDKIHQDGGKQTRPTKNIDCDYTTTRPQESQQRSLAN</sequence>
<name>A0AAV4EEP5_9GAST</name>
<protein>
    <submittedName>
        <fullName evidence="2">Uncharacterized protein</fullName>
    </submittedName>
</protein>
<feature type="compositionally biased region" description="Polar residues" evidence="1">
    <location>
        <begin position="76"/>
        <end position="91"/>
    </location>
</feature>
<dbReference type="EMBL" id="BMAT01000067">
    <property type="protein sequence ID" value="GFR58976.1"/>
    <property type="molecule type" value="Genomic_DNA"/>
</dbReference>
<feature type="compositionally biased region" description="Basic and acidic residues" evidence="1">
    <location>
        <begin position="53"/>
        <end position="64"/>
    </location>
</feature>
<evidence type="ECO:0000313" key="2">
    <source>
        <dbReference type="EMBL" id="GFR58976.1"/>
    </source>
</evidence>
<organism evidence="2 3">
    <name type="scientific">Elysia marginata</name>
    <dbReference type="NCBI Taxonomy" id="1093978"/>
    <lineage>
        <taxon>Eukaryota</taxon>
        <taxon>Metazoa</taxon>
        <taxon>Spiralia</taxon>
        <taxon>Lophotrochozoa</taxon>
        <taxon>Mollusca</taxon>
        <taxon>Gastropoda</taxon>
        <taxon>Heterobranchia</taxon>
        <taxon>Euthyneura</taxon>
        <taxon>Panpulmonata</taxon>
        <taxon>Sacoglossa</taxon>
        <taxon>Placobranchoidea</taxon>
        <taxon>Plakobranchidae</taxon>
        <taxon>Elysia</taxon>
    </lineage>
</organism>
<accession>A0AAV4EEP5</accession>